<dbReference type="PANTHER" id="PTHR31272:SF4">
    <property type="entry name" value="CYTOCHROME C-TYPE BIOGENESIS PROTEIN HI_1454-RELATED"/>
    <property type="match status" value="1"/>
</dbReference>
<dbReference type="InterPro" id="IPR003834">
    <property type="entry name" value="Cyt_c_assmbl_TM_dom"/>
</dbReference>
<evidence type="ECO:0000313" key="10">
    <source>
        <dbReference type="Proteomes" id="UP000316560"/>
    </source>
</evidence>
<accession>A0A8H2K6Y9</accession>
<evidence type="ECO:0000256" key="2">
    <source>
        <dbReference type="ARBA" id="ARBA00006143"/>
    </source>
</evidence>
<feature type="transmembrane region" description="Helical" evidence="7">
    <location>
        <begin position="6"/>
        <end position="33"/>
    </location>
</feature>
<keyword evidence="3 7" id="KW-0812">Transmembrane</keyword>
<feature type="transmembrane region" description="Helical" evidence="7">
    <location>
        <begin position="198"/>
        <end position="220"/>
    </location>
</feature>
<protein>
    <submittedName>
        <fullName evidence="9">Cytochrome c biogenesis protein CcdA</fullName>
    </submittedName>
</protein>
<dbReference type="PANTHER" id="PTHR31272">
    <property type="entry name" value="CYTOCHROME C-TYPE BIOGENESIS PROTEIN HI_1454-RELATED"/>
    <property type="match status" value="1"/>
</dbReference>
<evidence type="ECO:0000256" key="4">
    <source>
        <dbReference type="ARBA" id="ARBA00022989"/>
    </source>
</evidence>
<evidence type="ECO:0000313" key="9">
    <source>
        <dbReference type="EMBL" id="TQO18821.1"/>
    </source>
</evidence>
<comment type="similarity">
    <text evidence="2">Belongs to the DsbD family.</text>
</comment>
<dbReference type="GO" id="GO:0017004">
    <property type="term" value="P:cytochrome complex assembly"/>
    <property type="evidence" value="ECO:0007669"/>
    <property type="project" value="InterPro"/>
</dbReference>
<feature type="transmembrane region" description="Helical" evidence="7">
    <location>
        <begin position="117"/>
        <end position="147"/>
    </location>
</feature>
<dbReference type="Pfam" id="PF02683">
    <property type="entry name" value="DsbD_TM"/>
    <property type="match status" value="1"/>
</dbReference>
<name>A0A8H2K6Y9_9MICO</name>
<dbReference type="GO" id="GO:0016020">
    <property type="term" value="C:membrane"/>
    <property type="evidence" value="ECO:0007669"/>
    <property type="project" value="UniProtKB-SubCell"/>
</dbReference>
<keyword evidence="5 7" id="KW-0472">Membrane</keyword>
<feature type="transmembrane region" description="Helical" evidence="7">
    <location>
        <begin position="153"/>
        <end position="177"/>
    </location>
</feature>
<feature type="transmembrane region" description="Helical" evidence="7">
    <location>
        <begin position="45"/>
        <end position="69"/>
    </location>
</feature>
<feature type="region of interest" description="Disordered" evidence="6">
    <location>
        <begin position="278"/>
        <end position="304"/>
    </location>
</feature>
<dbReference type="EMBL" id="VFRA01000001">
    <property type="protein sequence ID" value="TQO18821.1"/>
    <property type="molecule type" value="Genomic_DNA"/>
</dbReference>
<proteinExistence type="inferred from homology"/>
<dbReference type="OrthoDB" id="4332145at2"/>
<evidence type="ECO:0000256" key="6">
    <source>
        <dbReference type="SAM" id="MobiDB-lite"/>
    </source>
</evidence>
<evidence type="ECO:0000256" key="3">
    <source>
        <dbReference type="ARBA" id="ARBA00022692"/>
    </source>
</evidence>
<evidence type="ECO:0000256" key="1">
    <source>
        <dbReference type="ARBA" id="ARBA00004141"/>
    </source>
</evidence>
<evidence type="ECO:0000259" key="8">
    <source>
        <dbReference type="Pfam" id="PF02683"/>
    </source>
</evidence>
<dbReference type="InterPro" id="IPR051790">
    <property type="entry name" value="Cytochrome_c-biogenesis_DsbD"/>
</dbReference>
<keyword evidence="4 7" id="KW-1133">Transmembrane helix</keyword>
<dbReference type="AlphaFoldDB" id="A0A8H2K6Y9"/>
<dbReference type="Proteomes" id="UP000316560">
    <property type="component" value="Unassembled WGS sequence"/>
</dbReference>
<dbReference type="RefSeq" id="WP_141989378.1">
    <property type="nucleotide sequence ID" value="NZ_VFRA01000001.1"/>
</dbReference>
<comment type="caution">
    <text evidence="9">The sequence shown here is derived from an EMBL/GenBank/DDBJ whole genome shotgun (WGS) entry which is preliminary data.</text>
</comment>
<gene>
    <name evidence="9" type="ORF">FB472_0344</name>
</gene>
<reference evidence="9 10" key="1">
    <citation type="submission" date="2019-06" db="EMBL/GenBank/DDBJ databases">
        <title>Sequencing the genomes of 1000 actinobacteria strains.</title>
        <authorList>
            <person name="Klenk H.-P."/>
        </authorList>
    </citation>
    <scope>NUCLEOTIDE SEQUENCE [LARGE SCALE GENOMIC DNA]</scope>
    <source>
        <strain evidence="9 10">DSM 21947</strain>
    </source>
</reference>
<organism evidence="9 10">
    <name type="scientific">Rhodoglobus vestalii</name>
    <dbReference type="NCBI Taxonomy" id="193384"/>
    <lineage>
        <taxon>Bacteria</taxon>
        <taxon>Bacillati</taxon>
        <taxon>Actinomycetota</taxon>
        <taxon>Actinomycetes</taxon>
        <taxon>Micrococcales</taxon>
        <taxon>Microbacteriaceae</taxon>
        <taxon>Rhodoglobus</taxon>
    </lineage>
</organism>
<comment type="subcellular location">
    <subcellularLocation>
        <location evidence="1">Membrane</location>
        <topology evidence="1">Multi-pass membrane protein</topology>
    </subcellularLocation>
</comment>
<sequence>MEIGLLTAFLGGMLALLSPCGALLLPAFFASTVGTKMQLLVHGSVFYIGLAVTLVPFGLGLGALGALLISERGLIIAITAVVLVILGIAQIFGFGFDLSRMLPGASKLQESASTRTGLLRTLLLGAVGGVAGFCAGPILGAILTLAFGQSNLWNAGALLAVYGLGMVVPLVIIAALWQKMSARGRRVLRGRTFTVLGRELHSTSVITGTLIVGVGALFWFTNGLVSMPTLIPTDVQVWIQQRGALLANPIIDAVAILLLAAIALTIWGVRNRRRATQKQNAQDASVHASTPSPESAVGPSQQQK</sequence>
<feature type="transmembrane region" description="Helical" evidence="7">
    <location>
        <begin position="75"/>
        <end position="96"/>
    </location>
</feature>
<evidence type="ECO:0000256" key="7">
    <source>
        <dbReference type="SAM" id="Phobius"/>
    </source>
</evidence>
<keyword evidence="10" id="KW-1185">Reference proteome</keyword>
<evidence type="ECO:0000256" key="5">
    <source>
        <dbReference type="ARBA" id="ARBA00023136"/>
    </source>
</evidence>
<feature type="domain" description="Cytochrome C biogenesis protein transmembrane" evidence="8">
    <location>
        <begin position="5"/>
        <end position="180"/>
    </location>
</feature>
<feature type="transmembrane region" description="Helical" evidence="7">
    <location>
        <begin position="250"/>
        <end position="269"/>
    </location>
</feature>